<proteinExistence type="predicted"/>
<keyword evidence="3" id="KW-1185">Reference proteome</keyword>
<dbReference type="AlphaFoldDB" id="A0A6A4GUM5"/>
<evidence type="ECO:0000313" key="3">
    <source>
        <dbReference type="Proteomes" id="UP000799118"/>
    </source>
</evidence>
<dbReference type="EMBL" id="ML769711">
    <property type="protein sequence ID" value="KAE9389123.1"/>
    <property type="molecule type" value="Genomic_DNA"/>
</dbReference>
<evidence type="ECO:0000313" key="2">
    <source>
        <dbReference type="EMBL" id="KAE9389123.1"/>
    </source>
</evidence>
<dbReference type="OrthoDB" id="3049768at2759"/>
<name>A0A6A4GUM5_9AGAR</name>
<evidence type="ECO:0000256" key="1">
    <source>
        <dbReference type="SAM" id="MobiDB-lite"/>
    </source>
</evidence>
<reference evidence="2" key="1">
    <citation type="journal article" date="2019" name="Environ. Microbiol.">
        <title>Fungal ecological strategies reflected in gene transcription - a case study of two litter decomposers.</title>
        <authorList>
            <person name="Barbi F."/>
            <person name="Kohler A."/>
            <person name="Barry K."/>
            <person name="Baskaran P."/>
            <person name="Daum C."/>
            <person name="Fauchery L."/>
            <person name="Ihrmark K."/>
            <person name="Kuo A."/>
            <person name="LaButti K."/>
            <person name="Lipzen A."/>
            <person name="Morin E."/>
            <person name="Grigoriev I.V."/>
            <person name="Henrissat B."/>
            <person name="Lindahl B."/>
            <person name="Martin F."/>
        </authorList>
    </citation>
    <scope>NUCLEOTIDE SEQUENCE</scope>
    <source>
        <strain evidence="2">JB14</strain>
    </source>
</reference>
<evidence type="ECO:0008006" key="4">
    <source>
        <dbReference type="Google" id="ProtNLM"/>
    </source>
</evidence>
<feature type="region of interest" description="Disordered" evidence="1">
    <location>
        <begin position="164"/>
        <end position="227"/>
    </location>
</feature>
<dbReference type="Proteomes" id="UP000799118">
    <property type="component" value="Unassembled WGS sequence"/>
</dbReference>
<gene>
    <name evidence="2" type="ORF">BT96DRAFT_1025170</name>
</gene>
<feature type="compositionally biased region" description="Basic and acidic residues" evidence="1">
    <location>
        <begin position="205"/>
        <end position="217"/>
    </location>
</feature>
<sequence>MLPLRTEAFSTLPTPEFLPTLSRPTTPVTIPGQPLTASPLHHWNFDMEQACHQISNSATTKTSKTSTEVRKCCFNGPDLVETAQQAIEINPFLATHGQKGKVWKELTDRLVANPAFCLKNIEWSSIRSKVIDLVAYKKNPTGTSREITIAALLECLEKQHDNAEHKSEEQLKAALKQKQDEDDEGGAKIRKASMMTFINKKRKHPNDSENDTNHDSPKQSSKKTKCLHWEESTGKAIISLIEKGQEDQKVHQEHMKNLMESSEKRGIEMAAIMAGFLDIEKARFKAEATKNA</sequence>
<accession>A0A6A4GUM5</accession>
<protein>
    <recommendedName>
        <fullName evidence="4">No apical meristem-associated C-terminal domain-containing protein</fullName>
    </recommendedName>
</protein>
<organism evidence="2 3">
    <name type="scientific">Gymnopus androsaceus JB14</name>
    <dbReference type="NCBI Taxonomy" id="1447944"/>
    <lineage>
        <taxon>Eukaryota</taxon>
        <taxon>Fungi</taxon>
        <taxon>Dikarya</taxon>
        <taxon>Basidiomycota</taxon>
        <taxon>Agaricomycotina</taxon>
        <taxon>Agaricomycetes</taxon>
        <taxon>Agaricomycetidae</taxon>
        <taxon>Agaricales</taxon>
        <taxon>Marasmiineae</taxon>
        <taxon>Omphalotaceae</taxon>
        <taxon>Gymnopus</taxon>
    </lineage>
</organism>